<dbReference type="EMBL" id="FQUQ01000002">
    <property type="protein sequence ID" value="SHF48284.1"/>
    <property type="molecule type" value="Genomic_DNA"/>
</dbReference>
<gene>
    <name evidence="2" type="ORF">SAMN04488522_1021442</name>
</gene>
<keyword evidence="1" id="KW-0732">Signal</keyword>
<dbReference type="STRING" id="288992.SAMN04488522_1021442"/>
<evidence type="ECO:0000256" key="1">
    <source>
        <dbReference type="SAM" id="SignalP"/>
    </source>
</evidence>
<keyword evidence="3" id="KW-1185">Reference proteome</keyword>
<protein>
    <submittedName>
        <fullName evidence="2">Uncharacterized protein</fullName>
    </submittedName>
</protein>
<proteinExistence type="predicted"/>
<dbReference type="AlphaFoldDB" id="A0A1M5C0G8"/>
<organism evidence="2 3">
    <name type="scientific">Pedobacter caeni</name>
    <dbReference type="NCBI Taxonomy" id="288992"/>
    <lineage>
        <taxon>Bacteria</taxon>
        <taxon>Pseudomonadati</taxon>
        <taxon>Bacteroidota</taxon>
        <taxon>Sphingobacteriia</taxon>
        <taxon>Sphingobacteriales</taxon>
        <taxon>Sphingobacteriaceae</taxon>
        <taxon>Pedobacter</taxon>
    </lineage>
</organism>
<feature type="signal peptide" evidence="1">
    <location>
        <begin position="1"/>
        <end position="19"/>
    </location>
</feature>
<accession>A0A1M5C0G8</accession>
<evidence type="ECO:0000313" key="3">
    <source>
        <dbReference type="Proteomes" id="UP000184287"/>
    </source>
</evidence>
<dbReference type="RefSeq" id="WP_073231697.1">
    <property type="nucleotide sequence ID" value="NZ_FQUQ01000002.1"/>
</dbReference>
<dbReference type="Proteomes" id="UP000184287">
    <property type="component" value="Unassembled WGS sequence"/>
</dbReference>
<reference evidence="3" key="1">
    <citation type="submission" date="2016-11" db="EMBL/GenBank/DDBJ databases">
        <authorList>
            <person name="Varghese N."/>
            <person name="Submissions S."/>
        </authorList>
    </citation>
    <scope>NUCLEOTIDE SEQUENCE [LARGE SCALE GENOMIC DNA]</scope>
    <source>
        <strain evidence="3">DSM 16990</strain>
    </source>
</reference>
<feature type="chain" id="PRO_5012725378" evidence="1">
    <location>
        <begin position="20"/>
        <end position="161"/>
    </location>
</feature>
<name>A0A1M5C0G8_9SPHI</name>
<evidence type="ECO:0000313" key="2">
    <source>
        <dbReference type="EMBL" id="SHF48284.1"/>
    </source>
</evidence>
<sequence>MKKQFLGLCLLMFGSGAYAQQIEMTVPGLAAQQSPIFTARTMESEQQLPLGRYFLVDLSDLKPGKSIGPAKFNGRTVSMEEVFMRKWTKDNVQEFVFFGDNKDAQNLILLLPRNLTPQTLMAADMMSNLQNCNAGGIMMPRMQMSPVMETVPASPVVKAND</sequence>